<gene>
    <name evidence="1" type="ORF">S12H4_03426</name>
</gene>
<organism evidence="1">
    <name type="scientific">marine sediment metagenome</name>
    <dbReference type="NCBI Taxonomy" id="412755"/>
    <lineage>
        <taxon>unclassified sequences</taxon>
        <taxon>metagenomes</taxon>
        <taxon>ecological metagenomes</taxon>
    </lineage>
</organism>
<dbReference type="AlphaFoldDB" id="X1QSR4"/>
<evidence type="ECO:0000313" key="1">
    <source>
        <dbReference type="EMBL" id="GAI71303.1"/>
    </source>
</evidence>
<proteinExistence type="predicted"/>
<reference evidence="1" key="1">
    <citation type="journal article" date="2014" name="Front. Microbiol.">
        <title>High frequency of phylogenetically diverse reductive dehalogenase-homologous genes in deep subseafloor sedimentary metagenomes.</title>
        <authorList>
            <person name="Kawai M."/>
            <person name="Futagami T."/>
            <person name="Toyoda A."/>
            <person name="Takaki Y."/>
            <person name="Nishi S."/>
            <person name="Hori S."/>
            <person name="Arai W."/>
            <person name="Tsubouchi T."/>
            <person name="Morono Y."/>
            <person name="Uchiyama I."/>
            <person name="Ito T."/>
            <person name="Fujiyama A."/>
            <person name="Inagaki F."/>
            <person name="Takami H."/>
        </authorList>
    </citation>
    <scope>NUCLEOTIDE SEQUENCE</scope>
    <source>
        <strain evidence="1">Expedition CK06-06</strain>
    </source>
</reference>
<protein>
    <submittedName>
        <fullName evidence="1">Uncharacterized protein</fullName>
    </submittedName>
</protein>
<name>X1QSR4_9ZZZZ</name>
<accession>X1QSR4</accession>
<comment type="caution">
    <text evidence="1">The sequence shown here is derived from an EMBL/GenBank/DDBJ whole genome shotgun (WGS) entry which is preliminary data.</text>
</comment>
<sequence>MGKGRNTKVIGVRVPDPVAARIKDLADRQGLTVSEWCKANLARAAGLLPDGEVRSHHKKR</sequence>
<dbReference type="EMBL" id="BARW01000959">
    <property type="protein sequence ID" value="GAI71303.1"/>
    <property type="molecule type" value="Genomic_DNA"/>
</dbReference>